<dbReference type="InterPro" id="IPR023298">
    <property type="entry name" value="ATPase_P-typ_TM_dom_sf"/>
</dbReference>
<feature type="transmembrane region" description="Helical" evidence="18">
    <location>
        <begin position="814"/>
        <end position="833"/>
    </location>
</feature>
<organism evidence="20 21">
    <name type="scientific">Caldanaerobacter subterraneus subsp. tengcongensis (strain DSM 15242 / JCM 11007 / NBRC 100824 / MB4)</name>
    <name type="common">Thermoanaerobacter tengcongensis</name>
    <dbReference type="NCBI Taxonomy" id="273068"/>
    <lineage>
        <taxon>Bacteria</taxon>
        <taxon>Bacillati</taxon>
        <taxon>Bacillota</taxon>
        <taxon>Clostridia</taxon>
        <taxon>Thermoanaerobacterales</taxon>
        <taxon>Thermoanaerobacteraceae</taxon>
        <taxon>Caldanaerobacter</taxon>
    </lineage>
</organism>
<evidence type="ECO:0000313" key="21">
    <source>
        <dbReference type="Proteomes" id="UP000000555"/>
    </source>
</evidence>
<dbReference type="Gene3D" id="2.70.150.10">
    <property type="entry name" value="Calcium-transporting ATPase, cytoplasmic transduction domain A"/>
    <property type="match status" value="1"/>
</dbReference>
<comment type="subcellular location">
    <subcellularLocation>
        <location evidence="1">Cell membrane</location>
        <topology evidence="1">Multi-pass membrane protein</topology>
    </subcellularLocation>
</comment>
<feature type="transmembrane region" description="Helical" evidence="18">
    <location>
        <begin position="245"/>
        <end position="264"/>
    </location>
</feature>
<dbReference type="NCBIfam" id="TIGR01517">
    <property type="entry name" value="ATPase-IIB_Ca"/>
    <property type="match status" value="1"/>
</dbReference>
<dbReference type="SFLD" id="SFLDF00027">
    <property type="entry name" value="p-type_atpase"/>
    <property type="match status" value="1"/>
</dbReference>
<dbReference type="InterPro" id="IPR059000">
    <property type="entry name" value="ATPase_P-type_domA"/>
</dbReference>
<proteinExistence type="inferred from homology"/>
<dbReference type="GO" id="GO:0005886">
    <property type="term" value="C:plasma membrane"/>
    <property type="evidence" value="ECO:0007669"/>
    <property type="project" value="UniProtKB-SubCell"/>
</dbReference>
<evidence type="ECO:0000256" key="18">
    <source>
        <dbReference type="SAM" id="Phobius"/>
    </source>
</evidence>
<dbReference type="InterPro" id="IPR023214">
    <property type="entry name" value="HAD_sf"/>
</dbReference>
<keyword evidence="21" id="KW-1185">Reference proteome</keyword>
<dbReference type="FunFam" id="2.70.150.10:FF:000016">
    <property type="entry name" value="Calcium-transporting P-type ATPase putative"/>
    <property type="match status" value="1"/>
</dbReference>
<dbReference type="NCBIfam" id="TIGR01116">
    <property type="entry name" value="ATPase-IIA1_Ca"/>
    <property type="match status" value="1"/>
</dbReference>
<keyword evidence="9" id="KW-0547">Nucleotide-binding</keyword>
<dbReference type="InterPro" id="IPR006068">
    <property type="entry name" value="ATPase_P-typ_cation-transptr_C"/>
</dbReference>
<dbReference type="SUPFAM" id="SSF81665">
    <property type="entry name" value="Calcium ATPase, transmembrane domain M"/>
    <property type="match status" value="1"/>
</dbReference>
<evidence type="ECO:0000259" key="19">
    <source>
        <dbReference type="SMART" id="SM00831"/>
    </source>
</evidence>
<keyword evidence="10" id="KW-0106">Calcium</keyword>
<feature type="transmembrane region" description="Helical" evidence="18">
    <location>
        <begin position="57"/>
        <end position="75"/>
    </location>
</feature>
<dbReference type="Pfam" id="PF13246">
    <property type="entry name" value="Cation_ATPase"/>
    <property type="match status" value="1"/>
</dbReference>
<dbReference type="SUPFAM" id="SSF81653">
    <property type="entry name" value="Calcium ATPase, transduction domain A"/>
    <property type="match status" value="1"/>
</dbReference>
<dbReference type="PANTHER" id="PTHR24093">
    <property type="entry name" value="CATION TRANSPORTING ATPASE"/>
    <property type="match status" value="1"/>
</dbReference>
<dbReference type="PRINTS" id="PR00120">
    <property type="entry name" value="HATPASE"/>
</dbReference>
<dbReference type="InterPro" id="IPR006408">
    <property type="entry name" value="P-type_ATPase_IIB"/>
</dbReference>
<dbReference type="InterPro" id="IPR004014">
    <property type="entry name" value="ATPase_P-typ_cation-transptr_N"/>
</dbReference>
<evidence type="ECO:0000256" key="10">
    <source>
        <dbReference type="ARBA" id="ARBA00022837"/>
    </source>
</evidence>
<dbReference type="SFLD" id="SFLDS00003">
    <property type="entry name" value="Haloacid_Dehalogenase"/>
    <property type="match status" value="1"/>
</dbReference>
<dbReference type="FunFam" id="3.40.50.1000:FF:000028">
    <property type="entry name" value="Calcium-transporting P-type ATPase, putative"/>
    <property type="match status" value="1"/>
</dbReference>
<dbReference type="InterPro" id="IPR001757">
    <property type="entry name" value="P_typ_ATPase"/>
</dbReference>
<dbReference type="HOGENOM" id="CLU_002360_1_1_9"/>
<evidence type="ECO:0000256" key="1">
    <source>
        <dbReference type="ARBA" id="ARBA00004651"/>
    </source>
</evidence>
<protein>
    <recommendedName>
        <fullName evidence="3">P-type Ca(2+) transporter</fullName>
        <ecNumber evidence="3">7.2.2.10</ecNumber>
    </recommendedName>
</protein>
<feature type="domain" description="Cation-transporting P-type ATPase N-terminal" evidence="19">
    <location>
        <begin position="3"/>
        <end position="77"/>
    </location>
</feature>
<gene>
    <name evidence="20" type="primary">MgtA2</name>
    <name evidence="20" type="ordered locus">TTE1213</name>
</gene>
<evidence type="ECO:0000256" key="11">
    <source>
        <dbReference type="ARBA" id="ARBA00022840"/>
    </source>
</evidence>
<comment type="catalytic activity">
    <reaction evidence="17">
        <text>Ca(2+)(in) + ATP + H2O = Ca(2+)(out) + ADP + phosphate + H(+)</text>
        <dbReference type="Rhea" id="RHEA:18105"/>
        <dbReference type="ChEBI" id="CHEBI:15377"/>
        <dbReference type="ChEBI" id="CHEBI:15378"/>
        <dbReference type="ChEBI" id="CHEBI:29108"/>
        <dbReference type="ChEBI" id="CHEBI:30616"/>
        <dbReference type="ChEBI" id="CHEBI:43474"/>
        <dbReference type="ChEBI" id="CHEBI:456216"/>
        <dbReference type="EC" id="7.2.2.10"/>
    </reaction>
</comment>
<keyword evidence="4" id="KW-0813">Transport</keyword>
<dbReference type="GO" id="GO:0046872">
    <property type="term" value="F:metal ion binding"/>
    <property type="evidence" value="ECO:0007669"/>
    <property type="project" value="UniProtKB-KW"/>
</dbReference>
<keyword evidence="11" id="KW-0067">ATP-binding</keyword>
<dbReference type="InterPro" id="IPR005782">
    <property type="entry name" value="P-type_ATPase_IIA"/>
</dbReference>
<dbReference type="Proteomes" id="UP000000555">
    <property type="component" value="Chromosome"/>
</dbReference>
<keyword evidence="13" id="KW-1278">Translocase</keyword>
<evidence type="ECO:0000256" key="3">
    <source>
        <dbReference type="ARBA" id="ARBA00012790"/>
    </source>
</evidence>
<dbReference type="AlphaFoldDB" id="Q8RAK0"/>
<keyword evidence="15" id="KW-0406">Ion transport</keyword>
<dbReference type="STRING" id="273068.TTE1213"/>
<name>Q8RAK0_CALS4</name>
<keyword evidence="14 18" id="KW-1133">Transmembrane helix</keyword>
<dbReference type="eggNOG" id="COG0474">
    <property type="taxonomic scope" value="Bacteria"/>
</dbReference>
<evidence type="ECO:0000256" key="8">
    <source>
        <dbReference type="ARBA" id="ARBA00022723"/>
    </source>
</evidence>
<dbReference type="GO" id="GO:0005388">
    <property type="term" value="F:P-type calcium transporter activity"/>
    <property type="evidence" value="ECO:0007669"/>
    <property type="project" value="UniProtKB-EC"/>
</dbReference>
<evidence type="ECO:0000313" key="20">
    <source>
        <dbReference type="EMBL" id="AAM24443.1"/>
    </source>
</evidence>
<evidence type="ECO:0000256" key="12">
    <source>
        <dbReference type="ARBA" id="ARBA00022842"/>
    </source>
</evidence>
<evidence type="ECO:0000256" key="9">
    <source>
        <dbReference type="ARBA" id="ARBA00022741"/>
    </source>
</evidence>
<keyword evidence="12" id="KW-0460">Magnesium</keyword>
<dbReference type="GO" id="GO:0005524">
    <property type="term" value="F:ATP binding"/>
    <property type="evidence" value="ECO:0007669"/>
    <property type="project" value="UniProtKB-KW"/>
</dbReference>
<feature type="transmembrane region" description="Helical" evidence="18">
    <location>
        <begin position="81"/>
        <end position="100"/>
    </location>
</feature>
<accession>Q8RAK0</accession>
<dbReference type="Pfam" id="PF00122">
    <property type="entry name" value="E1-E2_ATPase"/>
    <property type="match status" value="1"/>
</dbReference>
<dbReference type="PANTHER" id="PTHR24093:SF506">
    <property type="entry name" value="CATION-TRANSPORTING ATPASE PMA1"/>
    <property type="match status" value="1"/>
</dbReference>
<keyword evidence="5" id="KW-1003">Cell membrane</keyword>
<dbReference type="Gene3D" id="3.40.1110.10">
    <property type="entry name" value="Calcium-transporting ATPase, cytoplasmic domain N"/>
    <property type="match status" value="1"/>
</dbReference>
<dbReference type="GO" id="GO:0016887">
    <property type="term" value="F:ATP hydrolysis activity"/>
    <property type="evidence" value="ECO:0007669"/>
    <property type="project" value="InterPro"/>
</dbReference>
<keyword evidence="6" id="KW-0109">Calcium transport</keyword>
<dbReference type="SMART" id="SM00831">
    <property type="entry name" value="Cation_ATPase_N"/>
    <property type="match status" value="1"/>
</dbReference>
<feature type="transmembrane region" description="Helical" evidence="18">
    <location>
        <begin position="677"/>
        <end position="701"/>
    </location>
</feature>
<dbReference type="PRINTS" id="PR00119">
    <property type="entry name" value="CATATPASE"/>
</dbReference>
<dbReference type="InterPro" id="IPR008250">
    <property type="entry name" value="ATPase_P-typ_transduc_dom_A_sf"/>
</dbReference>
<feature type="transmembrane region" description="Helical" evidence="18">
    <location>
        <begin position="276"/>
        <end position="300"/>
    </location>
</feature>
<comment type="similarity">
    <text evidence="2">Belongs to the cation transport ATPase (P-type) (TC 3.A.3) family. Type IIA subfamily.</text>
</comment>
<keyword evidence="8" id="KW-0479">Metal-binding</keyword>
<sequence length="871" mass="96406">MERYWAMTAEKVVEKLKTDCEKGLSDEEAIRRLTEYGENSLEEEKIKSPLRMVIEQFKDYLVIILIIASVISFFLKEAIDGILILAIVILNALIGTLQEYKAEKSITALKKLSQPFTKVIREGKLKEVNVTDIVVGDVVVIGSGDVIPADGRLIEAKNLRIDEAPLTGESVPAEKTEKELEDKEIPLGDRKNMVYMGTNVVYGRGKFIITATGMNTEIGKIASLIRSEKEVKTPLQIRLEELGKILGTAILLLCAVMFVIGSLLQNRPLFDMFLTSVSLAVAAIPEGLPAIITITLALGIQKMVKRNAIIRRLSSVETLGSTSVICSDKTGTLTENKMAVVKMYVDEREIDINEEKEIEKSEKFLIESAALCTDVAIDTTGQMIGDPTEIALVVALNRVTGLKKEELEKRFPRVEEIPFESERKMMSTIHSIEGKTFRVITKGAPDYVIKMCGYVLKKNRIIPLDKNEVETILRVNEKMGQQGLRILGVAYKELTKLPEKLVSEEVENDLIFIGLVALMDPPRKEVREAVEVCKRAGIKPVMITGDHKITASVIAREIGILEEGNKILSGEELEKISDEKLTEIVKEISVFARVSPQHKLRIVKAWQKNNAVVAVTGDGVNDAPALKQADIGIAMGITGTEVAKEASDMILKGDNFATIVAAVEEGRTIFANIKKAIHYLLSCNFGEIFALFVATILGMSLPLKPVHILWANLVTDSLPALAFGFEPSQEDIMKKPPRPKDESIFSGGLIYRIPFEGAVIGIVTLIAFIVGLEKGINVGRTMAFAVMNLSELVQALNVKSEKIGIRDKFSNKHMVIAFLIGVIFVLALVMTPLNEIFDFSPISYYQWNVVILLSLIPLLTGEIMRLRKNFR</sequence>
<dbReference type="SUPFAM" id="SSF56784">
    <property type="entry name" value="HAD-like"/>
    <property type="match status" value="1"/>
</dbReference>
<dbReference type="KEGG" id="tte:TTE1213"/>
<evidence type="ECO:0000256" key="7">
    <source>
        <dbReference type="ARBA" id="ARBA00022692"/>
    </source>
</evidence>
<dbReference type="InterPro" id="IPR018303">
    <property type="entry name" value="ATPase_P-typ_P_site"/>
</dbReference>
<dbReference type="Pfam" id="PF00689">
    <property type="entry name" value="Cation_ATPase_C"/>
    <property type="match status" value="1"/>
</dbReference>
<feature type="transmembrane region" description="Helical" evidence="18">
    <location>
        <begin position="845"/>
        <end position="864"/>
    </location>
</feature>
<dbReference type="InterPro" id="IPR044492">
    <property type="entry name" value="P_typ_ATPase_HD_dom"/>
</dbReference>
<evidence type="ECO:0000256" key="14">
    <source>
        <dbReference type="ARBA" id="ARBA00022989"/>
    </source>
</evidence>
<dbReference type="Gene3D" id="1.20.1110.10">
    <property type="entry name" value="Calcium-transporting ATPase, transmembrane domain"/>
    <property type="match status" value="1"/>
</dbReference>
<dbReference type="NCBIfam" id="TIGR01494">
    <property type="entry name" value="ATPase_P-type"/>
    <property type="match status" value="2"/>
</dbReference>
<dbReference type="SUPFAM" id="SSF81660">
    <property type="entry name" value="Metal cation-transporting ATPase, ATP-binding domain N"/>
    <property type="match status" value="1"/>
</dbReference>
<keyword evidence="16 18" id="KW-0472">Membrane</keyword>
<evidence type="ECO:0000256" key="4">
    <source>
        <dbReference type="ARBA" id="ARBA00022448"/>
    </source>
</evidence>
<dbReference type="InterPro" id="IPR036412">
    <property type="entry name" value="HAD-like_sf"/>
</dbReference>
<evidence type="ECO:0000256" key="16">
    <source>
        <dbReference type="ARBA" id="ARBA00023136"/>
    </source>
</evidence>
<dbReference type="PROSITE" id="PS00154">
    <property type="entry name" value="ATPASE_E1_E2"/>
    <property type="match status" value="1"/>
</dbReference>
<dbReference type="FunFam" id="3.40.50.1000:FF:000001">
    <property type="entry name" value="Phospholipid-transporting ATPase IC"/>
    <property type="match status" value="1"/>
</dbReference>
<evidence type="ECO:0000256" key="5">
    <source>
        <dbReference type="ARBA" id="ARBA00022475"/>
    </source>
</evidence>
<dbReference type="SFLD" id="SFLDG00002">
    <property type="entry name" value="C1.7:_P-type_atpase_like"/>
    <property type="match status" value="1"/>
</dbReference>
<feature type="transmembrane region" description="Helical" evidence="18">
    <location>
        <begin position="749"/>
        <end position="770"/>
    </location>
</feature>
<dbReference type="EMBL" id="AE008691">
    <property type="protein sequence ID" value="AAM24443.1"/>
    <property type="molecule type" value="Genomic_DNA"/>
</dbReference>
<dbReference type="GO" id="GO:0140352">
    <property type="term" value="P:export from cell"/>
    <property type="evidence" value="ECO:0007669"/>
    <property type="project" value="UniProtKB-ARBA"/>
</dbReference>
<dbReference type="InterPro" id="IPR023299">
    <property type="entry name" value="ATPase_P-typ_cyto_dom_N"/>
</dbReference>
<dbReference type="EC" id="7.2.2.10" evidence="3"/>
<dbReference type="Pfam" id="PF00690">
    <property type="entry name" value="Cation_ATPase_N"/>
    <property type="match status" value="1"/>
</dbReference>
<dbReference type="Pfam" id="PF08282">
    <property type="entry name" value="Hydrolase_3"/>
    <property type="match status" value="1"/>
</dbReference>
<evidence type="ECO:0000256" key="17">
    <source>
        <dbReference type="ARBA" id="ARBA00048694"/>
    </source>
</evidence>
<evidence type="ECO:0000256" key="2">
    <source>
        <dbReference type="ARBA" id="ARBA00005675"/>
    </source>
</evidence>
<evidence type="ECO:0000256" key="13">
    <source>
        <dbReference type="ARBA" id="ARBA00022967"/>
    </source>
</evidence>
<evidence type="ECO:0000256" key="6">
    <source>
        <dbReference type="ARBA" id="ARBA00022568"/>
    </source>
</evidence>
<evidence type="ECO:0000256" key="15">
    <source>
        <dbReference type="ARBA" id="ARBA00023065"/>
    </source>
</evidence>
<reference evidence="20 21" key="1">
    <citation type="journal article" date="2002" name="Genome Res.">
        <title>A complete sequence of the T. tengcongensis genome.</title>
        <authorList>
            <person name="Bao Q."/>
            <person name="Tian Y."/>
            <person name="Li W."/>
            <person name="Xu Z."/>
            <person name="Xuan Z."/>
            <person name="Hu S."/>
            <person name="Dong W."/>
            <person name="Yang J."/>
            <person name="Chen Y."/>
            <person name="Xue Y."/>
            <person name="Xu Y."/>
            <person name="Lai X."/>
            <person name="Huang L."/>
            <person name="Dong X."/>
            <person name="Ma Y."/>
            <person name="Ling L."/>
            <person name="Tan H."/>
            <person name="Chen R."/>
            <person name="Wang J."/>
            <person name="Yu J."/>
            <person name="Yang H."/>
        </authorList>
    </citation>
    <scope>NUCLEOTIDE SEQUENCE [LARGE SCALE GENOMIC DNA]</scope>
    <source>
        <strain evidence="21">DSM 15242 / JCM 11007 / NBRC 100824 / MB4</strain>
    </source>
</reference>
<dbReference type="Gene3D" id="3.40.50.1000">
    <property type="entry name" value="HAD superfamily/HAD-like"/>
    <property type="match status" value="1"/>
</dbReference>
<keyword evidence="7 18" id="KW-0812">Transmembrane</keyword>
<dbReference type="CDD" id="cd02089">
    <property type="entry name" value="P-type_ATPase_Ca_prok"/>
    <property type="match status" value="1"/>
</dbReference>